<protein>
    <submittedName>
        <fullName evidence="1">Uncharacterized protein</fullName>
    </submittedName>
</protein>
<evidence type="ECO:0000313" key="2">
    <source>
        <dbReference type="Proteomes" id="UP000828390"/>
    </source>
</evidence>
<reference evidence="1" key="1">
    <citation type="journal article" date="2019" name="bioRxiv">
        <title>The Genome of the Zebra Mussel, Dreissena polymorpha: A Resource for Invasive Species Research.</title>
        <authorList>
            <person name="McCartney M.A."/>
            <person name="Auch B."/>
            <person name="Kono T."/>
            <person name="Mallez S."/>
            <person name="Zhang Y."/>
            <person name="Obille A."/>
            <person name="Becker A."/>
            <person name="Abrahante J.E."/>
            <person name="Garbe J."/>
            <person name="Badalamenti J.P."/>
            <person name="Herman A."/>
            <person name="Mangelson H."/>
            <person name="Liachko I."/>
            <person name="Sullivan S."/>
            <person name="Sone E.D."/>
            <person name="Koren S."/>
            <person name="Silverstein K.A.T."/>
            <person name="Beckman K.B."/>
            <person name="Gohl D.M."/>
        </authorList>
    </citation>
    <scope>NUCLEOTIDE SEQUENCE</scope>
    <source>
        <strain evidence="1">Duluth1</strain>
        <tissue evidence="1">Whole animal</tissue>
    </source>
</reference>
<dbReference type="EMBL" id="JAIWYP010000014">
    <property type="protein sequence ID" value="KAH3706580.1"/>
    <property type="molecule type" value="Genomic_DNA"/>
</dbReference>
<evidence type="ECO:0000313" key="1">
    <source>
        <dbReference type="EMBL" id="KAH3706580.1"/>
    </source>
</evidence>
<proteinExistence type="predicted"/>
<gene>
    <name evidence="1" type="ORF">DPMN_065968</name>
</gene>
<comment type="caution">
    <text evidence="1">The sequence shown here is derived from an EMBL/GenBank/DDBJ whole genome shotgun (WGS) entry which is preliminary data.</text>
</comment>
<dbReference type="Proteomes" id="UP000828390">
    <property type="component" value="Unassembled WGS sequence"/>
</dbReference>
<keyword evidence="2" id="KW-1185">Reference proteome</keyword>
<reference evidence="1" key="2">
    <citation type="submission" date="2020-11" db="EMBL/GenBank/DDBJ databases">
        <authorList>
            <person name="McCartney M.A."/>
            <person name="Auch B."/>
            <person name="Kono T."/>
            <person name="Mallez S."/>
            <person name="Becker A."/>
            <person name="Gohl D.M."/>
            <person name="Silverstein K.A.T."/>
            <person name="Koren S."/>
            <person name="Bechman K.B."/>
            <person name="Herman A."/>
            <person name="Abrahante J.E."/>
            <person name="Garbe J."/>
        </authorList>
    </citation>
    <scope>NUCLEOTIDE SEQUENCE</scope>
    <source>
        <strain evidence="1">Duluth1</strain>
        <tissue evidence="1">Whole animal</tissue>
    </source>
</reference>
<sequence length="108" mass="12232">MEKGRVLCRFYCKALWTSDSSFDGYEDGPSIKDNIHQRREKNVNPIVSFTKEKECYCKRKDFLSRGQNKTGVIALISTALIKRVCYVVVLLGDADVDIVKATVEQPPS</sequence>
<organism evidence="1 2">
    <name type="scientific">Dreissena polymorpha</name>
    <name type="common">Zebra mussel</name>
    <name type="synonym">Mytilus polymorpha</name>
    <dbReference type="NCBI Taxonomy" id="45954"/>
    <lineage>
        <taxon>Eukaryota</taxon>
        <taxon>Metazoa</taxon>
        <taxon>Spiralia</taxon>
        <taxon>Lophotrochozoa</taxon>
        <taxon>Mollusca</taxon>
        <taxon>Bivalvia</taxon>
        <taxon>Autobranchia</taxon>
        <taxon>Heteroconchia</taxon>
        <taxon>Euheterodonta</taxon>
        <taxon>Imparidentia</taxon>
        <taxon>Neoheterodontei</taxon>
        <taxon>Myida</taxon>
        <taxon>Dreissenoidea</taxon>
        <taxon>Dreissenidae</taxon>
        <taxon>Dreissena</taxon>
    </lineage>
</organism>
<dbReference type="AlphaFoldDB" id="A0A9D4BRP0"/>
<accession>A0A9D4BRP0</accession>
<name>A0A9D4BRP0_DREPO</name>